<dbReference type="Proteomes" id="UP000194127">
    <property type="component" value="Unassembled WGS sequence"/>
</dbReference>
<proteinExistence type="predicted"/>
<dbReference type="GeneID" id="36325839"/>
<sequence>MLHTDQLRTDQCAQPALIFPFKCPQHLGFLLSLDLKSQQRSDHQVSDEDNNTDQVVLRPERFRIASARRSHALVTADQSLLKRIKECSEKDREVAEALEKVQDLGPPWLQRGFEEWNAEQGLLLFRRCVYVAT</sequence>
<keyword evidence="2" id="KW-1185">Reference proteome</keyword>
<dbReference type="RefSeq" id="XP_024338253.1">
    <property type="nucleotide sequence ID" value="XM_024480889.1"/>
</dbReference>
<accession>A0A1X6MYM1</accession>
<dbReference type="OrthoDB" id="2446696at2759"/>
<organism evidence="1 2">
    <name type="scientific">Postia placenta MAD-698-R-SB12</name>
    <dbReference type="NCBI Taxonomy" id="670580"/>
    <lineage>
        <taxon>Eukaryota</taxon>
        <taxon>Fungi</taxon>
        <taxon>Dikarya</taxon>
        <taxon>Basidiomycota</taxon>
        <taxon>Agaricomycotina</taxon>
        <taxon>Agaricomycetes</taxon>
        <taxon>Polyporales</taxon>
        <taxon>Adustoporiaceae</taxon>
        <taxon>Rhodonia</taxon>
    </lineage>
</organism>
<reference evidence="1 2" key="1">
    <citation type="submission" date="2017-04" db="EMBL/GenBank/DDBJ databases">
        <title>Genome Sequence of the Model Brown-Rot Fungus Postia placenta SB12.</title>
        <authorList>
            <consortium name="DOE Joint Genome Institute"/>
            <person name="Gaskell J."/>
            <person name="Kersten P."/>
            <person name="Larrondo L.F."/>
            <person name="Canessa P."/>
            <person name="Martinez D."/>
            <person name="Hibbett D."/>
            <person name="Schmoll M."/>
            <person name="Kubicek C.P."/>
            <person name="Martinez A.T."/>
            <person name="Yadav J."/>
            <person name="Master E."/>
            <person name="Magnuson J.K."/>
            <person name="James T."/>
            <person name="Yaver D."/>
            <person name="Berka R."/>
            <person name="Labutti K."/>
            <person name="Lipzen A."/>
            <person name="Aerts A."/>
            <person name="Barry K."/>
            <person name="Henrissat B."/>
            <person name="Blanchette R."/>
            <person name="Grigoriev I."/>
            <person name="Cullen D."/>
        </authorList>
    </citation>
    <scope>NUCLEOTIDE SEQUENCE [LARGE SCALE GENOMIC DNA]</scope>
    <source>
        <strain evidence="1 2">MAD-698-R-SB12</strain>
    </source>
</reference>
<name>A0A1X6MYM1_9APHY</name>
<evidence type="ECO:0000313" key="2">
    <source>
        <dbReference type="Proteomes" id="UP000194127"/>
    </source>
</evidence>
<dbReference type="STRING" id="670580.A0A1X6MYM1"/>
<evidence type="ECO:0000313" key="1">
    <source>
        <dbReference type="EMBL" id="OSX61459.1"/>
    </source>
</evidence>
<protein>
    <submittedName>
        <fullName evidence="1">Uncharacterized protein</fullName>
    </submittedName>
</protein>
<dbReference type="EMBL" id="KZ110598">
    <property type="protein sequence ID" value="OSX61459.1"/>
    <property type="molecule type" value="Genomic_DNA"/>
</dbReference>
<gene>
    <name evidence="1" type="ORF">POSPLADRAFT_1057225</name>
</gene>
<dbReference type="AlphaFoldDB" id="A0A1X6MYM1"/>